<protein>
    <submittedName>
        <fullName evidence="1">Uncharacterized protein</fullName>
    </submittedName>
</protein>
<gene>
    <name evidence="1" type="ORF">V8G54_014647</name>
</gene>
<accession>A0AAQ3NKE6</accession>
<evidence type="ECO:0000313" key="2">
    <source>
        <dbReference type="Proteomes" id="UP001374535"/>
    </source>
</evidence>
<evidence type="ECO:0000313" key="1">
    <source>
        <dbReference type="EMBL" id="WVZ10117.1"/>
    </source>
</evidence>
<sequence length="106" mass="12530">MIEILRISRIILVQLPIQSLFFIRNHEFYTDQCRFSMTKTIKLEHHSANTLMYLEQKNYLTCHESYAAFTKKIGVVICDAKYCGKKHCKIVQKSEESVKSNRELQK</sequence>
<dbReference type="EMBL" id="CP144696">
    <property type="protein sequence ID" value="WVZ10117.1"/>
    <property type="molecule type" value="Genomic_DNA"/>
</dbReference>
<reference evidence="1 2" key="1">
    <citation type="journal article" date="2023" name="Life. Sci Alliance">
        <title>Evolutionary insights into 3D genome organization and epigenetic landscape of Vigna mungo.</title>
        <authorList>
            <person name="Junaid A."/>
            <person name="Singh B."/>
            <person name="Bhatia S."/>
        </authorList>
    </citation>
    <scope>NUCLEOTIDE SEQUENCE [LARGE SCALE GENOMIC DNA]</scope>
    <source>
        <strain evidence="1">Urdbean</strain>
    </source>
</reference>
<name>A0AAQ3NKE6_VIGMU</name>
<dbReference type="AlphaFoldDB" id="A0AAQ3NKE6"/>
<keyword evidence="2" id="KW-1185">Reference proteome</keyword>
<proteinExistence type="predicted"/>
<organism evidence="1 2">
    <name type="scientific">Vigna mungo</name>
    <name type="common">Black gram</name>
    <name type="synonym">Phaseolus mungo</name>
    <dbReference type="NCBI Taxonomy" id="3915"/>
    <lineage>
        <taxon>Eukaryota</taxon>
        <taxon>Viridiplantae</taxon>
        <taxon>Streptophyta</taxon>
        <taxon>Embryophyta</taxon>
        <taxon>Tracheophyta</taxon>
        <taxon>Spermatophyta</taxon>
        <taxon>Magnoliopsida</taxon>
        <taxon>eudicotyledons</taxon>
        <taxon>Gunneridae</taxon>
        <taxon>Pentapetalae</taxon>
        <taxon>rosids</taxon>
        <taxon>fabids</taxon>
        <taxon>Fabales</taxon>
        <taxon>Fabaceae</taxon>
        <taxon>Papilionoideae</taxon>
        <taxon>50 kb inversion clade</taxon>
        <taxon>NPAAA clade</taxon>
        <taxon>indigoferoid/millettioid clade</taxon>
        <taxon>Phaseoleae</taxon>
        <taxon>Vigna</taxon>
    </lineage>
</organism>
<dbReference type="Proteomes" id="UP001374535">
    <property type="component" value="Chromosome 5"/>
</dbReference>